<dbReference type="InterPro" id="IPR038144">
    <property type="entry name" value="IPI"/>
</dbReference>
<dbReference type="EMBL" id="CP095005">
    <property type="protein sequence ID" value="UOO94117.1"/>
    <property type="molecule type" value="Genomic_DNA"/>
</dbReference>
<evidence type="ECO:0000259" key="1">
    <source>
        <dbReference type="Pfam" id="PF12690"/>
    </source>
</evidence>
<organism evidence="2 5">
    <name type="scientific">Halococcus dombrowskii</name>
    <dbReference type="NCBI Taxonomy" id="179637"/>
    <lineage>
        <taxon>Archaea</taxon>
        <taxon>Methanobacteriati</taxon>
        <taxon>Methanobacteriota</taxon>
        <taxon>Stenosarchaea group</taxon>
        <taxon>Halobacteria</taxon>
        <taxon>Halobacteriales</taxon>
        <taxon>Halococcaceae</taxon>
        <taxon>Halococcus</taxon>
    </lineage>
</organism>
<dbReference type="Proteomes" id="UP000830542">
    <property type="component" value="Chromosome"/>
</dbReference>
<evidence type="ECO:0000313" key="2">
    <source>
        <dbReference type="EMBL" id="GAA0453753.1"/>
    </source>
</evidence>
<feature type="domain" description="Intracellular proteinase inhibitor BsuPI" evidence="1">
    <location>
        <begin position="3"/>
        <end position="99"/>
    </location>
</feature>
<dbReference type="Proteomes" id="UP001500962">
    <property type="component" value="Unassembled WGS sequence"/>
</dbReference>
<keyword evidence="4" id="KW-1185">Reference proteome</keyword>
<accession>A0AAV3SE65</accession>
<name>A0AAV3SE65_HALDO</name>
<evidence type="ECO:0000313" key="3">
    <source>
        <dbReference type="EMBL" id="UOO94117.1"/>
    </source>
</evidence>
<reference evidence="2" key="1">
    <citation type="journal article" date="2014" name="Int. J. Syst. Evol. Microbiol.">
        <title>Complete genome sequence of Corynebacterium casei LMG S-19264T (=DSM 44701T), isolated from a smear-ripened cheese.</title>
        <authorList>
            <consortium name="US DOE Joint Genome Institute (JGI-PGF)"/>
            <person name="Walter F."/>
            <person name="Albersmeier A."/>
            <person name="Kalinowski J."/>
            <person name="Ruckert C."/>
        </authorList>
    </citation>
    <scope>NUCLEOTIDE SEQUENCE</scope>
    <source>
        <strain evidence="2">JCM 12289</strain>
    </source>
</reference>
<sequence length="110" mass="12086">MALTGSLDATVESDRVSFTFTVANDGDDPVTLSFRDSCSADFAVLDSDEERWRWSHGRMFTQALQSESIDPGESVSYEGEWQQPETGTHTAVATLEADNQDCEAETEISV</sequence>
<dbReference type="InterPro" id="IPR020481">
    <property type="entry name" value="Intracell_prot_inh_BsuPI"/>
</dbReference>
<dbReference type="Gene3D" id="2.60.40.2360">
    <property type="entry name" value="Intracellular proteinase inhibitor BsuPI"/>
    <property type="match status" value="1"/>
</dbReference>
<gene>
    <name evidence="2" type="ORF">GCM10008985_06850</name>
    <name evidence="3" type="ORF">MUK72_09045</name>
</gene>
<reference evidence="2" key="3">
    <citation type="submission" date="2023-12" db="EMBL/GenBank/DDBJ databases">
        <authorList>
            <person name="Sun Q."/>
            <person name="Inoue M."/>
        </authorList>
    </citation>
    <scope>NUCLEOTIDE SEQUENCE</scope>
    <source>
        <strain evidence="2">JCM 12289</strain>
    </source>
</reference>
<reference evidence="3" key="2">
    <citation type="submission" date="2022-04" db="EMBL/GenBank/DDBJ databases">
        <title>Sequencing and genomic assembly of Halococcus dombrowskii.</title>
        <authorList>
            <person name="Lim S.W."/>
            <person name="MacLea K.S."/>
        </authorList>
    </citation>
    <scope>NUCLEOTIDE SEQUENCE</scope>
    <source>
        <strain evidence="3">H4</strain>
    </source>
</reference>
<dbReference type="KEGG" id="hdo:MUK72_09045"/>
<dbReference type="RefSeq" id="WP_244699222.1">
    <property type="nucleotide sequence ID" value="NZ_BAAADN010000012.1"/>
</dbReference>
<evidence type="ECO:0000313" key="4">
    <source>
        <dbReference type="Proteomes" id="UP000830542"/>
    </source>
</evidence>
<protein>
    <recommendedName>
        <fullName evidence="1">Intracellular proteinase inhibitor BsuPI domain-containing protein</fullName>
    </recommendedName>
</protein>
<evidence type="ECO:0000313" key="5">
    <source>
        <dbReference type="Proteomes" id="UP001500962"/>
    </source>
</evidence>
<proteinExistence type="predicted"/>
<dbReference type="GeneID" id="71761991"/>
<dbReference type="EMBL" id="BAAADN010000012">
    <property type="protein sequence ID" value="GAA0453753.1"/>
    <property type="molecule type" value="Genomic_DNA"/>
</dbReference>
<dbReference type="AlphaFoldDB" id="A0AAV3SE65"/>
<dbReference type="Pfam" id="PF12690">
    <property type="entry name" value="BsuPI"/>
    <property type="match status" value="1"/>
</dbReference>